<organism evidence="3 4">
    <name type="scientific">Pterulicium gracile</name>
    <dbReference type="NCBI Taxonomy" id="1884261"/>
    <lineage>
        <taxon>Eukaryota</taxon>
        <taxon>Fungi</taxon>
        <taxon>Dikarya</taxon>
        <taxon>Basidiomycota</taxon>
        <taxon>Agaricomycotina</taxon>
        <taxon>Agaricomycetes</taxon>
        <taxon>Agaricomycetidae</taxon>
        <taxon>Agaricales</taxon>
        <taxon>Pleurotineae</taxon>
        <taxon>Pterulaceae</taxon>
        <taxon>Pterulicium</taxon>
    </lineage>
</organism>
<dbReference type="InterPro" id="IPR019128">
    <property type="entry name" value="Dcc1"/>
</dbReference>
<dbReference type="PANTHER" id="PTHR13395">
    <property type="entry name" value="SISTER CHROMATID COHESION PROTEIN DCC1-RELATED"/>
    <property type="match status" value="1"/>
</dbReference>
<dbReference type="EMBL" id="ML178816">
    <property type="protein sequence ID" value="TFL05857.1"/>
    <property type="molecule type" value="Genomic_DNA"/>
</dbReference>
<evidence type="ECO:0000313" key="3">
    <source>
        <dbReference type="EMBL" id="TFL05857.1"/>
    </source>
</evidence>
<dbReference type="AlphaFoldDB" id="A0A5C3QX00"/>
<keyword evidence="2" id="KW-0235">DNA replication</keyword>
<accession>A0A5C3QX00</accession>
<comment type="similarity">
    <text evidence="1">Belongs to the DCC1 family.</text>
</comment>
<name>A0A5C3QX00_9AGAR</name>
<dbReference type="Pfam" id="PF09724">
    <property type="entry name" value="Dcc1"/>
    <property type="match status" value="1"/>
</dbReference>
<gene>
    <name evidence="3" type="ORF">BDV98DRAFT_523196</name>
</gene>
<keyword evidence="4" id="KW-1185">Reference proteome</keyword>
<sequence>MSSEYQLTFSANSLAETGTYKLLEVPADLSTWIEAQLQDPETASSSQLCIKGSTTEDAVLCTANQTYTLRAVSLSNSLLVVSAGSREDNHADASSSAVDDLPPRVVIHDQLSDILELTQTIPKLHKLDSVLKGSTYSGEEDEDESDREDEPVGLSYDQALQNVQASQGELDAILKRRRVLKLQGRLRPVAPAHLHTILELILTQLASLSLGGRTHDIPFDKLAGALDLEHQVPKTVSWQVMEWFGELTPGVEGNRWNMSVPGMVKQIGLGVLSPHKDKPIEQNTFLKAWKEAVGDTFEAAAALPLLSGNYLTSKDTNTKYASDRKTYLTYFPLDSLAMEPAARFQELFLTRTRWKADEITPFLDDIAVNSRERDKLLLKFTRSTTDAEGAWYTGRAMYMG</sequence>
<dbReference type="GO" id="GO:0000775">
    <property type="term" value="C:chromosome, centromeric region"/>
    <property type="evidence" value="ECO:0007669"/>
    <property type="project" value="TreeGrafter"/>
</dbReference>
<reference evidence="3 4" key="1">
    <citation type="journal article" date="2019" name="Nat. Ecol. Evol.">
        <title>Megaphylogeny resolves global patterns of mushroom evolution.</title>
        <authorList>
            <person name="Varga T."/>
            <person name="Krizsan K."/>
            <person name="Foldi C."/>
            <person name="Dima B."/>
            <person name="Sanchez-Garcia M."/>
            <person name="Sanchez-Ramirez S."/>
            <person name="Szollosi G.J."/>
            <person name="Szarkandi J.G."/>
            <person name="Papp V."/>
            <person name="Albert L."/>
            <person name="Andreopoulos W."/>
            <person name="Angelini C."/>
            <person name="Antonin V."/>
            <person name="Barry K.W."/>
            <person name="Bougher N.L."/>
            <person name="Buchanan P."/>
            <person name="Buyck B."/>
            <person name="Bense V."/>
            <person name="Catcheside P."/>
            <person name="Chovatia M."/>
            <person name="Cooper J."/>
            <person name="Damon W."/>
            <person name="Desjardin D."/>
            <person name="Finy P."/>
            <person name="Geml J."/>
            <person name="Haridas S."/>
            <person name="Hughes K."/>
            <person name="Justo A."/>
            <person name="Karasinski D."/>
            <person name="Kautmanova I."/>
            <person name="Kiss B."/>
            <person name="Kocsube S."/>
            <person name="Kotiranta H."/>
            <person name="LaButti K.M."/>
            <person name="Lechner B.E."/>
            <person name="Liimatainen K."/>
            <person name="Lipzen A."/>
            <person name="Lukacs Z."/>
            <person name="Mihaltcheva S."/>
            <person name="Morgado L.N."/>
            <person name="Niskanen T."/>
            <person name="Noordeloos M.E."/>
            <person name="Ohm R.A."/>
            <person name="Ortiz-Santana B."/>
            <person name="Ovrebo C."/>
            <person name="Racz N."/>
            <person name="Riley R."/>
            <person name="Savchenko A."/>
            <person name="Shiryaev A."/>
            <person name="Soop K."/>
            <person name="Spirin V."/>
            <person name="Szebenyi C."/>
            <person name="Tomsovsky M."/>
            <person name="Tulloss R.E."/>
            <person name="Uehling J."/>
            <person name="Grigoriev I.V."/>
            <person name="Vagvolgyi C."/>
            <person name="Papp T."/>
            <person name="Martin F.M."/>
            <person name="Miettinen O."/>
            <person name="Hibbett D.S."/>
            <person name="Nagy L.G."/>
        </authorList>
    </citation>
    <scope>NUCLEOTIDE SEQUENCE [LARGE SCALE GENOMIC DNA]</scope>
    <source>
        <strain evidence="3 4">CBS 309.79</strain>
    </source>
</reference>
<dbReference type="GO" id="GO:0031390">
    <property type="term" value="C:Ctf18 RFC-like complex"/>
    <property type="evidence" value="ECO:0007669"/>
    <property type="project" value="InterPro"/>
</dbReference>
<protein>
    <submittedName>
        <fullName evidence="3">Sister chromatid cohesion protein Dcc1</fullName>
    </submittedName>
</protein>
<dbReference type="GO" id="GO:0000785">
    <property type="term" value="C:chromatin"/>
    <property type="evidence" value="ECO:0007669"/>
    <property type="project" value="TreeGrafter"/>
</dbReference>
<dbReference type="GO" id="GO:0034088">
    <property type="term" value="P:maintenance of mitotic sister chromatid cohesion"/>
    <property type="evidence" value="ECO:0007669"/>
    <property type="project" value="TreeGrafter"/>
</dbReference>
<dbReference type="PANTHER" id="PTHR13395:SF6">
    <property type="entry name" value="SISTER CHROMATID COHESION PROTEIN DCC1"/>
    <property type="match status" value="1"/>
</dbReference>
<dbReference type="OrthoDB" id="276989at2759"/>
<proteinExistence type="inferred from homology"/>
<evidence type="ECO:0000313" key="4">
    <source>
        <dbReference type="Proteomes" id="UP000305067"/>
    </source>
</evidence>
<evidence type="ECO:0000256" key="2">
    <source>
        <dbReference type="ARBA" id="ARBA00022705"/>
    </source>
</evidence>
<dbReference type="STRING" id="1884261.A0A5C3QX00"/>
<dbReference type="GO" id="GO:0006260">
    <property type="term" value="P:DNA replication"/>
    <property type="evidence" value="ECO:0007669"/>
    <property type="project" value="UniProtKB-KW"/>
</dbReference>
<dbReference type="Proteomes" id="UP000305067">
    <property type="component" value="Unassembled WGS sequence"/>
</dbReference>
<evidence type="ECO:0000256" key="1">
    <source>
        <dbReference type="ARBA" id="ARBA00007017"/>
    </source>
</evidence>